<dbReference type="AlphaFoldDB" id="A0AAD7CC98"/>
<evidence type="ECO:0008006" key="3">
    <source>
        <dbReference type="Google" id="ProtNLM"/>
    </source>
</evidence>
<evidence type="ECO:0000313" key="2">
    <source>
        <dbReference type="Proteomes" id="UP001221142"/>
    </source>
</evidence>
<organism evidence="1 2">
    <name type="scientific">Roridomyces roridus</name>
    <dbReference type="NCBI Taxonomy" id="1738132"/>
    <lineage>
        <taxon>Eukaryota</taxon>
        <taxon>Fungi</taxon>
        <taxon>Dikarya</taxon>
        <taxon>Basidiomycota</taxon>
        <taxon>Agaricomycotina</taxon>
        <taxon>Agaricomycetes</taxon>
        <taxon>Agaricomycetidae</taxon>
        <taxon>Agaricales</taxon>
        <taxon>Marasmiineae</taxon>
        <taxon>Mycenaceae</taxon>
        <taxon>Roridomyces</taxon>
    </lineage>
</organism>
<gene>
    <name evidence="1" type="ORF">FB45DRAFT_1021350</name>
</gene>
<proteinExistence type="predicted"/>
<reference evidence="1" key="1">
    <citation type="submission" date="2023-03" db="EMBL/GenBank/DDBJ databases">
        <title>Massive genome expansion in bonnet fungi (Mycena s.s.) driven by repeated elements and novel gene families across ecological guilds.</title>
        <authorList>
            <consortium name="Lawrence Berkeley National Laboratory"/>
            <person name="Harder C.B."/>
            <person name="Miyauchi S."/>
            <person name="Viragh M."/>
            <person name="Kuo A."/>
            <person name="Thoen E."/>
            <person name="Andreopoulos B."/>
            <person name="Lu D."/>
            <person name="Skrede I."/>
            <person name="Drula E."/>
            <person name="Henrissat B."/>
            <person name="Morin E."/>
            <person name="Kohler A."/>
            <person name="Barry K."/>
            <person name="LaButti K."/>
            <person name="Morin E."/>
            <person name="Salamov A."/>
            <person name="Lipzen A."/>
            <person name="Mereny Z."/>
            <person name="Hegedus B."/>
            <person name="Baldrian P."/>
            <person name="Stursova M."/>
            <person name="Weitz H."/>
            <person name="Taylor A."/>
            <person name="Grigoriev I.V."/>
            <person name="Nagy L.G."/>
            <person name="Martin F."/>
            <person name="Kauserud H."/>
        </authorList>
    </citation>
    <scope>NUCLEOTIDE SEQUENCE</scope>
    <source>
        <strain evidence="1">9284</strain>
    </source>
</reference>
<accession>A0AAD7CC98</accession>
<protein>
    <recommendedName>
        <fullName evidence="3">F-box domain-containing protein</fullName>
    </recommendedName>
</protein>
<sequence>MAGKNEPQDTLLNLSLVCRYWQDIAMCTFELYTDLLCCRVDQLANYAARAGSLPLTMKLSLVGPQSSSDSQKLRQLWLQHASQWEFLGFAPRSGASVPTELPVSFPRLNTFKAATLVAFNAEMEIDLPHLLDAPRLQRLILHCDILALSWQLKLPWAQITVLEVNNPLFGRQWWLILCETPNLEQLLVMADKGRFVPIGATLPPSLSKDGINFKWPKSCVNASLENLRKLRADGMEVSIASHFKWHTRNLGAATVLPSG</sequence>
<comment type="caution">
    <text evidence="1">The sequence shown here is derived from an EMBL/GenBank/DDBJ whole genome shotgun (WGS) entry which is preliminary data.</text>
</comment>
<name>A0AAD7CC98_9AGAR</name>
<dbReference type="EMBL" id="JARKIF010000003">
    <property type="protein sequence ID" value="KAJ7644590.1"/>
    <property type="molecule type" value="Genomic_DNA"/>
</dbReference>
<dbReference type="Proteomes" id="UP001221142">
    <property type="component" value="Unassembled WGS sequence"/>
</dbReference>
<evidence type="ECO:0000313" key="1">
    <source>
        <dbReference type="EMBL" id="KAJ7644590.1"/>
    </source>
</evidence>
<keyword evidence="2" id="KW-1185">Reference proteome</keyword>